<sequence>MELQARLERYTPRDPNDDTAHFLEMFFKFLPEDGKYQLAEDVVGCTTDASLRQLASSLDTGLLRPIKANGGKTPAIPTPYSSFAVEDSIEEPNPMDFRSISRNKLQRLRNECLSRDGQMCVISKVLNEDLRPPPDSMFGPLETTHIIPFALGGFSGEEDRERLQSSTIWTILYRYFPSLRSRMNFTLENVHEVENAMMLIPSLRHEFARFDCTLEATTTIHQYRMKTYRYFATVNNVYLPANRIVTFTNNDTRYPLPSPILIEVHAAIANILDATGRGQLVEKILRDQDDDVDFLANDGSTDIGRILSYTRLILFTQPEEYAPWDMKQPLAEEQTPKGDDELKESQLAR</sequence>
<evidence type="ECO:0000256" key="1">
    <source>
        <dbReference type="SAM" id="MobiDB-lite"/>
    </source>
</evidence>
<dbReference type="Proteomes" id="UP000224080">
    <property type="component" value="Unassembled WGS sequence"/>
</dbReference>
<accession>A0A2B7X3C8</accession>
<gene>
    <name evidence="3" type="ORF">GX51_02542</name>
</gene>
<reference evidence="3 4" key="1">
    <citation type="submission" date="2017-10" db="EMBL/GenBank/DDBJ databases">
        <title>Comparative genomics in systemic dimorphic fungi from Ajellomycetaceae.</title>
        <authorList>
            <person name="Munoz J.F."/>
            <person name="Mcewen J.G."/>
            <person name="Clay O.K."/>
            <person name="Cuomo C.A."/>
        </authorList>
    </citation>
    <scope>NUCLEOTIDE SEQUENCE [LARGE SCALE GENOMIC DNA]</scope>
    <source>
        <strain evidence="3 4">UAMH130</strain>
    </source>
</reference>
<evidence type="ECO:0000313" key="4">
    <source>
        <dbReference type="Proteomes" id="UP000224080"/>
    </source>
</evidence>
<dbReference type="Pfam" id="PF13391">
    <property type="entry name" value="HNH_2"/>
    <property type="match status" value="1"/>
</dbReference>
<evidence type="ECO:0000259" key="2">
    <source>
        <dbReference type="Pfam" id="PF13391"/>
    </source>
</evidence>
<dbReference type="OrthoDB" id="2104739at2759"/>
<feature type="compositionally biased region" description="Basic and acidic residues" evidence="1">
    <location>
        <begin position="334"/>
        <end position="349"/>
    </location>
</feature>
<dbReference type="InterPro" id="IPR003615">
    <property type="entry name" value="HNH_nuc"/>
</dbReference>
<proteinExistence type="predicted"/>
<protein>
    <recommendedName>
        <fullName evidence="2">HNH nuclease domain-containing protein</fullName>
    </recommendedName>
</protein>
<dbReference type="AlphaFoldDB" id="A0A2B7X3C8"/>
<evidence type="ECO:0000313" key="3">
    <source>
        <dbReference type="EMBL" id="PGH06154.1"/>
    </source>
</evidence>
<organism evidence="3 4">
    <name type="scientific">Blastomyces parvus</name>
    <dbReference type="NCBI Taxonomy" id="2060905"/>
    <lineage>
        <taxon>Eukaryota</taxon>
        <taxon>Fungi</taxon>
        <taxon>Dikarya</taxon>
        <taxon>Ascomycota</taxon>
        <taxon>Pezizomycotina</taxon>
        <taxon>Eurotiomycetes</taxon>
        <taxon>Eurotiomycetidae</taxon>
        <taxon>Onygenales</taxon>
        <taxon>Ajellomycetaceae</taxon>
        <taxon>Blastomyces</taxon>
    </lineage>
</organism>
<dbReference type="STRING" id="2060905.A0A2B7X3C8"/>
<keyword evidence="4" id="KW-1185">Reference proteome</keyword>
<feature type="region of interest" description="Disordered" evidence="1">
    <location>
        <begin position="325"/>
        <end position="349"/>
    </location>
</feature>
<feature type="domain" description="HNH nuclease" evidence="2">
    <location>
        <begin position="120"/>
        <end position="214"/>
    </location>
</feature>
<comment type="caution">
    <text evidence="3">The sequence shown here is derived from an EMBL/GenBank/DDBJ whole genome shotgun (WGS) entry which is preliminary data.</text>
</comment>
<dbReference type="EMBL" id="PDNC01000024">
    <property type="protein sequence ID" value="PGH06154.1"/>
    <property type="molecule type" value="Genomic_DNA"/>
</dbReference>
<name>A0A2B7X3C8_9EURO</name>